<gene>
    <name evidence="4" type="ORF">SLAV_10110</name>
</gene>
<feature type="chain" id="PRO_5043366126" description="Pierisin-like domain-containing protein" evidence="2">
    <location>
        <begin position="28"/>
        <end position="249"/>
    </location>
</feature>
<feature type="signal peptide" evidence="2">
    <location>
        <begin position="1"/>
        <end position="27"/>
    </location>
</feature>
<dbReference type="Gene3D" id="3.90.210.10">
    <property type="entry name" value="Heat-Labile Enterotoxin, subunit A"/>
    <property type="match status" value="1"/>
</dbReference>
<feature type="region of interest" description="Disordered" evidence="1">
    <location>
        <begin position="28"/>
        <end position="49"/>
    </location>
</feature>
<feature type="domain" description="Pierisin-like" evidence="3">
    <location>
        <begin position="87"/>
        <end position="209"/>
    </location>
</feature>
<sequence length="249" mass="26957">MLKTAFRLASATALVTVSLAFGSPAGAATDPYPGTPQQIRDTGPCGPTGGYRASEWLQTTTDPGIRPQVDLAAVSEAWYWRHDVNTLWRGDTRPNPQAIFNSGFTPRGSDLTPLAQWIIGGAGQQNAAHVSTSCERWVAQEFATGGGNDGWVYAIQAPGGIDVNATARQTGLQSPFLWNKEIDFPGGIEGRFIEGACQYHFVGLDPQTNDRIYRNLGCVTNPDFRPVKGKHKDKDKDKDKNMEPAGSPH</sequence>
<evidence type="ECO:0000256" key="2">
    <source>
        <dbReference type="SAM" id="SignalP"/>
    </source>
</evidence>
<evidence type="ECO:0000259" key="3">
    <source>
        <dbReference type="Pfam" id="PF22596"/>
    </source>
</evidence>
<dbReference type="Pfam" id="PF22596">
    <property type="entry name" value="Scabin-like"/>
    <property type="match status" value="1"/>
</dbReference>
<protein>
    <recommendedName>
        <fullName evidence="3">Pierisin-like domain-containing protein</fullName>
    </recommendedName>
</protein>
<evidence type="ECO:0000313" key="5">
    <source>
        <dbReference type="Proteomes" id="UP000231791"/>
    </source>
</evidence>
<dbReference type="EMBL" id="CP024985">
    <property type="protein sequence ID" value="ATZ23890.1"/>
    <property type="molecule type" value="Genomic_DNA"/>
</dbReference>
<organism evidence="4 5">
    <name type="scientific">Streptomyces lavendulae subsp. lavendulae</name>
    <dbReference type="NCBI Taxonomy" id="58340"/>
    <lineage>
        <taxon>Bacteria</taxon>
        <taxon>Bacillati</taxon>
        <taxon>Actinomycetota</taxon>
        <taxon>Actinomycetes</taxon>
        <taxon>Kitasatosporales</taxon>
        <taxon>Streptomycetaceae</taxon>
        <taxon>Streptomyces</taxon>
    </lineage>
</organism>
<proteinExistence type="predicted"/>
<feature type="region of interest" description="Disordered" evidence="1">
    <location>
        <begin position="224"/>
        <end position="249"/>
    </location>
</feature>
<dbReference type="RefSeq" id="WP_051841346.1">
    <property type="nucleotide sequence ID" value="NZ_CP024985.1"/>
</dbReference>
<evidence type="ECO:0000313" key="4">
    <source>
        <dbReference type="EMBL" id="ATZ23890.1"/>
    </source>
</evidence>
<dbReference type="Proteomes" id="UP000231791">
    <property type="component" value="Chromosome"/>
</dbReference>
<keyword evidence="5" id="KW-1185">Reference proteome</keyword>
<name>A0A2K8PCQ3_STRLA</name>
<dbReference type="AlphaFoldDB" id="A0A2K8PCQ3"/>
<reference evidence="4 5" key="1">
    <citation type="submission" date="2017-11" db="EMBL/GenBank/DDBJ databases">
        <title>Complete genome sequence of Streptomyces lavendulae subsp. lavendulae CCM 3239 (formerly 'Streptomyces aureofaciens CCM 3239'), the producer of the angucycline-type antibiotic auricin.</title>
        <authorList>
            <person name="Busche T."/>
            <person name="Novakova R."/>
            <person name="Al'Dilaimi A."/>
            <person name="Homerova D."/>
            <person name="Feckova L."/>
            <person name="Rezuchova B."/>
            <person name="Mingyar E."/>
            <person name="Csolleiova D."/>
            <person name="Bekeova C."/>
            <person name="Winkler A."/>
            <person name="Sevcikova B."/>
            <person name="Kalinowski J."/>
            <person name="Kormanec J."/>
            <person name="Ruckert C."/>
        </authorList>
    </citation>
    <scope>NUCLEOTIDE SEQUENCE [LARGE SCALE GENOMIC DNA]</scope>
    <source>
        <strain evidence="4 5">CCM 3239</strain>
    </source>
</reference>
<dbReference type="OrthoDB" id="4223934at2"/>
<feature type="compositionally biased region" description="Basic and acidic residues" evidence="1">
    <location>
        <begin position="232"/>
        <end position="242"/>
    </location>
</feature>
<dbReference type="KEGG" id="slx:SLAV_10110"/>
<dbReference type="SUPFAM" id="SSF56399">
    <property type="entry name" value="ADP-ribosylation"/>
    <property type="match status" value="1"/>
</dbReference>
<dbReference type="GeneID" id="49383086"/>
<evidence type="ECO:0000256" key="1">
    <source>
        <dbReference type="SAM" id="MobiDB-lite"/>
    </source>
</evidence>
<accession>A0A2K8PCQ3</accession>
<keyword evidence="2" id="KW-0732">Signal</keyword>
<dbReference type="InterPro" id="IPR054695">
    <property type="entry name" value="Pierisin-like_dom"/>
</dbReference>